<proteinExistence type="predicted"/>
<dbReference type="OrthoDB" id="1380212at2"/>
<evidence type="ECO:0000256" key="1">
    <source>
        <dbReference type="SAM" id="Phobius"/>
    </source>
</evidence>
<dbReference type="EMBL" id="SSNZ01000005">
    <property type="protein sequence ID" value="THF49541.1"/>
    <property type="molecule type" value="Genomic_DNA"/>
</dbReference>
<evidence type="ECO:0000313" key="3">
    <source>
        <dbReference type="Proteomes" id="UP000307507"/>
    </source>
</evidence>
<dbReference type="InterPro" id="IPR023991">
    <property type="entry name" value="Bacteriocin_IIb_lactobn/cerein"/>
</dbReference>
<reference evidence="2 3" key="1">
    <citation type="submission" date="2019-04" db="EMBL/GenBank/DDBJ databases">
        <title>Flavobacterium sp. nov. isolated from construction timber.</title>
        <authorList>
            <person name="Lin S.-Y."/>
            <person name="Chang C.-T."/>
            <person name="Young C.-C."/>
        </authorList>
    </citation>
    <scope>NUCLEOTIDE SEQUENCE [LARGE SCALE GENOMIC DNA]</scope>
    <source>
        <strain evidence="2 3">CC-CTC003</strain>
    </source>
</reference>
<feature type="transmembrane region" description="Helical" evidence="1">
    <location>
        <begin position="59"/>
        <end position="77"/>
    </location>
</feature>
<gene>
    <name evidence="2" type="ORF">E6C50_12400</name>
</gene>
<keyword evidence="1" id="KW-0472">Membrane</keyword>
<organism evidence="2 3">
    <name type="scientific">Flavobacterium supellecticarium</name>
    <dbReference type="NCBI Taxonomy" id="2565924"/>
    <lineage>
        <taxon>Bacteria</taxon>
        <taxon>Pseudomonadati</taxon>
        <taxon>Bacteroidota</taxon>
        <taxon>Flavobacteriia</taxon>
        <taxon>Flavobacteriales</taxon>
        <taxon>Flavobacteriaceae</taxon>
        <taxon>Flavobacterium</taxon>
    </lineage>
</organism>
<dbReference type="InterPro" id="IPR058238">
    <property type="entry name" value="Lant_leader_dom"/>
</dbReference>
<comment type="caution">
    <text evidence="2">The sequence shown here is derived from an EMBL/GenBank/DDBJ whole genome shotgun (WGS) entry which is preliminary data.</text>
</comment>
<dbReference type="NCBIfam" id="NF038153">
    <property type="entry name" value="lant_leader_L1a"/>
    <property type="match status" value="1"/>
</dbReference>
<sequence length="82" mass="9264">MCRSDHWPFNLCRNRQSFRLIFNQQNFKNMKTQTSNKLAFAKSSLVELNDNQLNDVNGGTTPVCVGVIIGLSIYVAIDKALD</sequence>
<dbReference type="AlphaFoldDB" id="A0A4S3ZUT5"/>
<evidence type="ECO:0000313" key="2">
    <source>
        <dbReference type="EMBL" id="THF49541.1"/>
    </source>
</evidence>
<keyword evidence="1" id="KW-0812">Transmembrane</keyword>
<keyword evidence="1" id="KW-1133">Transmembrane helix</keyword>
<protein>
    <submittedName>
        <fullName evidence="2">Class IIb bacteriocin, lactobin A/cerein 7B family</fullName>
    </submittedName>
</protein>
<keyword evidence="3" id="KW-1185">Reference proteome</keyword>
<name>A0A4S3ZUT5_9FLAO</name>
<dbReference type="NCBIfam" id="TIGR03949">
    <property type="entry name" value="bact_IIb_cerein"/>
    <property type="match status" value="1"/>
</dbReference>
<dbReference type="Proteomes" id="UP000307507">
    <property type="component" value="Unassembled WGS sequence"/>
</dbReference>
<accession>A0A4S3ZUT5</accession>